<accession>A0AAV7HUE0</accession>
<evidence type="ECO:0000313" key="1">
    <source>
        <dbReference type="EMBL" id="KAH0471008.1"/>
    </source>
</evidence>
<dbReference type="EMBL" id="JAGFBR010000001">
    <property type="protein sequence ID" value="KAH0471008.1"/>
    <property type="molecule type" value="Genomic_DNA"/>
</dbReference>
<protein>
    <submittedName>
        <fullName evidence="1">Uncharacterized protein</fullName>
    </submittedName>
</protein>
<dbReference type="Proteomes" id="UP000775213">
    <property type="component" value="Unassembled WGS sequence"/>
</dbReference>
<keyword evidence="2" id="KW-1185">Reference proteome</keyword>
<dbReference type="AlphaFoldDB" id="A0AAV7HUE0"/>
<comment type="caution">
    <text evidence="1">The sequence shown here is derived from an EMBL/GenBank/DDBJ whole genome shotgun (WGS) entry which is preliminary data.</text>
</comment>
<sequence>MPYWVSISMEVIGNNLYEAWDNLSLALETDEVASSEWEVEVILMIFIGTKGYCYAYMMPCWVPMSIEFIGNNLYEIRDNPSFMLEMDGVVASVPTPMLMDSLEVVKECGVDVKLELSLWLSSSEVEYRKWVREINETIIVKKSKME</sequence>
<organism evidence="1 2">
    <name type="scientific">Dendrobium chrysotoxum</name>
    <name type="common">Orchid</name>
    <dbReference type="NCBI Taxonomy" id="161865"/>
    <lineage>
        <taxon>Eukaryota</taxon>
        <taxon>Viridiplantae</taxon>
        <taxon>Streptophyta</taxon>
        <taxon>Embryophyta</taxon>
        <taxon>Tracheophyta</taxon>
        <taxon>Spermatophyta</taxon>
        <taxon>Magnoliopsida</taxon>
        <taxon>Liliopsida</taxon>
        <taxon>Asparagales</taxon>
        <taxon>Orchidaceae</taxon>
        <taxon>Epidendroideae</taxon>
        <taxon>Malaxideae</taxon>
        <taxon>Dendrobiinae</taxon>
        <taxon>Dendrobium</taxon>
    </lineage>
</organism>
<gene>
    <name evidence="1" type="ORF">IEQ34_000731</name>
</gene>
<name>A0AAV7HUE0_DENCH</name>
<reference evidence="1 2" key="1">
    <citation type="journal article" date="2021" name="Hortic Res">
        <title>Chromosome-scale assembly of the Dendrobium chrysotoxum genome enhances the understanding of orchid evolution.</title>
        <authorList>
            <person name="Zhang Y."/>
            <person name="Zhang G.Q."/>
            <person name="Zhang D."/>
            <person name="Liu X.D."/>
            <person name="Xu X.Y."/>
            <person name="Sun W.H."/>
            <person name="Yu X."/>
            <person name="Zhu X."/>
            <person name="Wang Z.W."/>
            <person name="Zhao X."/>
            <person name="Zhong W.Y."/>
            <person name="Chen H."/>
            <person name="Yin W.L."/>
            <person name="Huang T."/>
            <person name="Niu S.C."/>
            <person name="Liu Z.J."/>
        </authorList>
    </citation>
    <scope>NUCLEOTIDE SEQUENCE [LARGE SCALE GENOMIC DNA]</scope>
    <source>
        <strain evidence="1">Lindl</strain>
    </source>
</reference>
<evidence type="ECO:0000313" key="2">
    <source>
        <dbReference type="Proteomes" id="UP000775213"/>
    </source>
</evidence>
<proteinExistence type="predicted"/>